<dbReference type="Proteomes" id="UP000805193">
    <property type="component" value="Unassembled WGS sequence"/>
</dbReference>
<evidence type="ECO:0000313" key="1">
    <source>
        <dbReference type="EMBL" id="KAG0430825.1"/>
    </source>
</evidence>
<organism evidence="1 2">
    <name type="scientific">Ixodes persulcatus</name>
    <name type="common">Taiga tick</name>
    <dbReference type="NCBI Taxonomy" id="34615"/>
    <lineage>
        <taxon>Eukaryota</taxon>
        <taxon>Metazoa</taxon>
        <taxon>Ecdysozoa</taxon>
        <taxon>Arthropoda</taxon>
        <taxon>Chelicerata</taxon>
        <taxon>Arachnida</taxon>
        <taxon>Acari</taxon>
        <taxon>Parasitiformes</taxon>
        <taxon>Ixodida</taxon>
        <taxon>Ixodoidea</taxon>
        <taxon>Ixodidae</taxon>
        <taxon>Ixodinae</taxon>
        <taxon>Ixodes</taxon>
    </lineage>
</organism>
<sequence length="251" mass="25964">MTPAPPPQPTKACTFDVSCPPGASVDSIFDAAAAIVGTAELYSVQHLGGSNVQLSVTSSSAMSRIVNAGALTIGGTSVPFVSVGPQVTSITCLYLPIYMRNEALAAALSLYGKVMNIRFGVYQDHPNLRTGTRYIRMEMKESNPEGRLKAACNVPYCARCAAFRHDTVGCAVGCGRCGAAHATVDCTQRRSYLAVAGCGQDDFAALTAASQTPKSQDRPPTAPLLPPAVTAATQGSGDTPVPAEPPVTTPS</sequence>
<comment type="caution">
    <text evidence="1">The sequence shown here is derived from an EMBL/GenBank/DDBJ whole genome shotgun (WGS) entry which is preliminary data.</text>
</comment>
<dbReference type="EMBL" id="JABSTQ010009285">
    <property type="protein sequence ID" value="KAG0430825.1"/>
    <property type="molecule type" value="Genomic_DNA"/>
</dbReference>
<protein>
    <submittedName>
        <fullName evidence="1">Uncharacterized protein</fullName>
    </submittedName>
</protein>
<name>A0AC60QBU3_IXOPE</name>
<gene>
    <name evidence="1" type="ORF">HPB47_022342</name>
</gene>
<evidence type="ECO:0000313" key="2">
    <source>
        <dbReference type="Proteomes" id="UP000805193"/>
    </source>
</evidence>
<reference evidence="1 2" key="1">
    <citation type="journal article" date="2020" name="Cell">
        <title>Large-Scale Comparative Analyses of Tick Genomes Elucidate Their Genetic Diversity and Vector Capacities.</title>
        <authorList>
            <consortium name="Tick Genome and Microbiome Consortium (TIGMIC)"/>
            <person name="Jia N."/>
            <person name="Wang J."/>
            <person name="Shi W."/>
            <person name="Du L."/>
            <person name="Sun Y."/>
            <person name="Zhan W."/>
            <person name="Jiang J.F."/>
            <person name="Wang Q."/>
            <person name="Zhang B."/>
            <person name="Ji P."/>
            <person name="Bell-Sakyi L."/>
            <person name="Cui X.M."/>
            <person name="Yuan T.T."/>
            <person name="Jiang B.G."/>
            <person name="Yang W.F."/>
            <person name="Lam T.T."/>
            <person name="Chang Q.C."/>
            <person name="Ding S.J."/>
            <person name="Wang X.J."/>
            <person name="Zhu J.G."/>
            <person name="Ruan X.D."/>
            <person name="Zhao L."/>
            <person name="Wei J.T."/>
            <person name="Ye R.Z."/>
            <person name="Que T.C."/>
            <person name="Du C.H."/>
            <person name="Zhou Y.H."/>
            <person name="Cheng J.X."/>
            <person name="Dai P.F."/>
            <person name="Guo W.B."/>
            <person name="Han X.H."/>
            <person name="Huang E.J."/>
            <person name="Li L.F."/>
            <person name="Wei W."/>
            <person name="Gao Y.C."/>
            <person name="Liu J.Z."/>
            <person name="Shao H.Z."/>
            <person name="Wang X."/>
            <person name="Wang C.C."/>
            <person name="Yang T.C."/>
            <person name="Huo Q.B."/>
            <person name="Li W."/>
            <person name="Chen H.Y."/>
            <person name="Chen S.E."/>
            <person name="Zhou L.G."/>
            <person name="Ni X.B."/>
            <person name="Tian J.H."/>
            <person name="Sheng Y."/>
            <person name="Liu T."/>
            <person name="Pan Y.S."/>
            <person name="Xia L.Y."/>
            <person name="Li J."/>
            <person name="Zhao F."/>
            <person name="Cao W.C."/>
        </authorList>
    </citation>
    <scope>NUCLEOTIDE SEQUENCE [LARGE SCALE GENOMIC DNA]</scope>
    <source>
        <strain evidence="1">Iper-2018</strain>
    </source>
</reference>
<proteinExistence type="predicted"/>
<keyword evidence="2" id="KW-1185">Reference proteome</keyword>
<accession>A0AC60QBU3</accession>